<proteinExistence type="inferred from homology"/>
<dbReference type="InterPro" id="IPR051906">
    <property type="entry name" value="TolC-like"/>
</dbReference>
<dbReference type="EMBL" id="CP014060">
    <property type="protein sequence ID" value="AMG37109.2"/>
    <property type="molecule type" value="Genomic_DNA"/>
</dbReference>
<evidence type="ECO:0000256" key="6">
    <source>
        <dbReference type="ARBA" id="ARBA00023136"/>
    </source>
</evidence>
<dbReference type="Gene3D" id="1.20.1600.10">
    <property type="entry name" value="Outer membrane efflux proteins (OEP)"/>
    <property type="match status" value="1"/>
</dbReference>
<protein>
    <submittedName>
        <fullName evidence="8">TolC family protein</fullName>
    </submittedName>
</protein>
<evidence type="ECO:0000256" key="3">
    <source>
        <dbReference type="ARBA" id="ARBA00022448"/>
    </source>
</evidence>
<dbReference type="PANTHER" id="PTHR30026">
    <property type="entry name" value="OUTER MEMBRANE PROTEIN TOLC"/>
    <property type="match status" value="1"/>
</dbReference>
<comment type="subcellular location">
    <subcellularLocation>
        <location evidence="1">Cell outer membrane</location>
    </subcellularLocation>
</comment>
<keyword evidence="5" id="KW-0812">Transmembrane</keyword>
<sequence>MSALMLMPGPVGSGRRMFTPGRLALPRWCASAFLGLALLAGPGVAKASAPGGRPAPSVAAAGAVLPPGAPVTLQALVDAAMSGHPLARGAMQELEAARVDVDAARRRWWPSASLVMESHSTSVNAPASRGAQLEQTLWDGGQINANIDRARADVDKGEARVAWQRQQLALQVIGAWQSLISARDRIAIAQATMTRLRGYEAQMRRRVAADASPAVDIELALSRLRQTEVDLTTARSALRLAAQRIEQLSGVAGLDHDADALAAWPDAQSVKDASLRLLSRDIGAQAWESAAVKMAQGDAAAMRAQLDAKRAQRWPTAYLRVNRPLGDAYPGAGTDRGTSVFVGVRYTPGAGFSTGVEADALRERVSAAAMAVDAAWLEQREAMLGDIDQIAAAENQLAALQSAVTGSQHVLESYSRQFTAGRKTWIDLLNAVRELAQNQYARADSHASLVAAAYRLQVRLGETELAP</sequence>
<dbReference type="InterPro" id="IPR003423">
    <property type="entry name" value="OMP_efflux"/>
</dbReference>
<evidence type="ECO:0000256" key="4">
    <source>
        <dbReference type="ARBA" id="ARBA00022452"/>
    </source>
</evidence>
<dbReference type="SUPFAM" id="SSF56954">
    <property type="entry name" value="Outer membrane efflux proteins (OEP)"/>
    <property type="match status" value="1"/>
</dbReference>
<gene>
    <name evidence="8" type="ORF">AL504_14465</name>
</gene>
<evidence type="ECO:0000313" key="8">
    <source>
        <dbReference type="EMBL" id="AMG37109.2"/>
    </source>
</evidence>
<dbReference type="Proteomes" id="UP000060602">
    <property type="component" value="Chromosome"/>
</dbReference>
<reference evidence="9" key="1">
    <citation type="submission" date="2015-12" db="EMBL/GenBank/DDBJ databases">
        <title>FDA dAtabase for Regulatory Grade micrObial Sequences (FDA-ARGOS): Supporting development and validation of Infectious Disease Dx tests.</title>
        <authorList>
            <person name="Case J."/>
            <person name="Tallon L."/>
            <person name="Sadzewicz L."/>
            <person name="Sengamalay N."/>
            <person name="Ott S."/>
            <person name="Godinez A."/>
            <person name="Nagaraj S."/>
            <person name="Nadendla S."/>
            <person name="Sichtig H."/>
        </authorList>
    </citation>
    <scope>NUCLEOTIDE SEQUENCE [LARGE SCALE GENOMIC DNA]</scope>
    <source>
        <strain evidence="9">FDAARGOS_147</strain>
    </source>
</reference>
<name>A0A0X8NZF9_ALCXX</name>
<comment type="similarity">
    <text evidence="2">Belongs to the outer membrane factor (OMF) (TC 1.B.17) family.</text>
</comment>
<keyword evidence="7" id="KW-0998">Cell outer membrane</keyword>
<dbReference type="PANTHER" id="PTHR30026:SF22">
    <property type="entry name" value="OUTER MEMBRANE EFFLUX PROTEIN"/>
    <property type="match status" value="1"/>
</dbReference>
<dbReference type="AlphaFoldDB" id="A0A0X8NZF9"/>
<evidence type="ECO:0000313" key="9">
    <source>
        <dbReference type="Proteomes" id="UP000060602"/>
    </source>
</evidence>
<keyword evidence="6" id="KW-0472">Membrane</keyword>
<evidence type="ECO:0000256" key="7">
    <source>
        <dbReference type="ARBA" id="ARBA00023237"/>
    </source>
</evidence>
<dbReference type="GO" id="GO:0015288">
    <property type="term" value="F:porin activity"/>
    <property type="evidence" value="ECO:0007669"/>
    <property type="project" value="TreeGrafter"/>
</dbReference>
<keyword evidence="4" id="KW-1134">Transmembrane beta strand</keyword>
<evidence type="ECO:0000256" key="1">
    <source>
        <dbReference type="ARBA" id="ARBA00004442"/>
    </source>
</evidence>
<accession>A0A0X8NZF9</accession>
<dbReference type="Pfam" id="PF02321">
    <property type="entry name" value="OEP"/>
    <property type="match status" value="1"/>
</dbReference>
<dbReference type="GO" id="GO:0009279">
    <property type="term" value="C:cell outer membrane"/>
    <property type="evidence" value="ECO:0007669"/>
    <property type="project" value="UniProtKB-SubCell"/>
</dbReference>
<dbReference type="GO" id="GO:1990281">
    <property type="term" value="C:efflux pump complex"/>
    <property type="evidence" value="ECO:0007669"/>
    <property type="project" value="TreeGrafter"/>
</dbReference>
<evidence type="ECO:0000256" key="5">
    <source>
        <dbReference type="ARBA" id="ARBA00022692"/>
    </source>
</evidence>
<evidence type="ECO:0000256" key="2">
    <source>
        <dbReference type="ARBA" id="ARBA00007613"/>
    </source>
</evidence>
<dbReference type="GO" id="GO:0015562">
    <property type="term" value="F:efflux transmembrane transporter activity"/>
    <property type="evidence" value="ECO:0007669"/>
    <property type="project" value="InterPro"/>
</dbReference>
<keyword evidence="3" id="KW-0813">Transport</keyword>
<organism evidence="8 9">
    <name type="scientific">Alcaligenes xylosoxydans xylosoxydans</name>
    <name type="common">Achromobacter xylosoxidans</name>
    <dbReference type="NCBI Taxonomy" id="85698"/>
    <lineage>
        <taxon>Bacteria</taxon>
        <taxon>Pseudomonadati</taxon>
        <taxon>Pseudomonadota</taxon>
        <taxon>Betaproteobacteria</taxon>
        <taxon>Burkholderiales</taxon>
        <taxon>Alcaligenaceae</taxon>
        <taxon>Achromobacter</taxon>
    </lineage>
</organism>